<keyword evidence="1" id="KW-0812">Transmembrane</keyword>
<reference evidence="2 3" key="1">
    <citation type="submission" date="2016-10" db="EMBL/GenBank/DDBJ databases">
        <authorList>
            <person name="de Groot N.N."/>
        </authorList>
    </citation>
    <scope>NUCLEOTIDE SEQUENCE [LARGE SCALE GENOMIC DNA]</scope>
    <source>
        <strain evidence="2 3">CGMCC 1.10457</strain>
    </source>
</reference>
<evidence type="ECO:0000313" key="3">
    <source>
        <dbReference type="Proteomes" id="UP000199062"/>
    </source>
</evidence>
<evidence type="ECO:0000313" key="2">
    <source>
        <dbReference type="EMBL" id="SFS01352.1"/>
    </source>
</evidence>
<dbReference type="EMBL" id="FOZK01000002">
    <property type="protein sequence ID" value="SFS01352.1"/>
    <property type="molecule type" value="Genomic_DNA"/>
</dbReference>
<proteinExistence type="predicted"/>
<keyword evidence="3" id="KW-1185">Reference proteome</keyword>
<keyword evidence="1" id="KW-1133">Transmembrane helix</keyword>
<evidence type="ECO:0000256" key="1">
    <source>
        <dbReference type="SAM" id="Phobius"/>
    </source>
</evidence>
<dbReference type="STRING" id="767519.SAMN05216559_2485"/>
<name>A0A1I6LCY1_9EURY</name>
<accession>A0A1I6LCY1</accession>
<keyword evidence="1" id="KW-0472">Membrane</keyword>
<feature type="transmembrane region" description="Helical" evidence="1">
    <location>
        <begin position="20"/>
        <end position="38"/>
    </location>
</feature>
<dbReference type="AlphaFoldDB" id="A0A1I6LCY1"/>
<organism evidence="2 3">
    <name type="scientific">Halomicrobium zhouii</name>
    <dbReference type="NCBI Taxonomy" id="767519"/>
    <lineage>
        <taxon>Archaea</taxon>
        <taxon>Methanobacteriati</taxon>
        <taxon>Methanobacteriota</taxon>
        <taxon>Stenosarchaea group</taxon>
        <taxon>Halobacteria</taxon>
        <taxon>Halobacteriales</taxon>
        <taxon>Haloarculaceae</taxon>
        <taxon>Halomicrobium</taxon>
    </lineage>
</organism>
<protein>
    <submittedName>
        <fullName evidence="2">Uncharacterized protein</fullName>
    </submittedName>
</protein>
<gene>
    <name evidence="2" type="ORF">SAMN05216559_2485</name>
</gene>
<dbReference type="Proteomes" id="UP000199062">
    <property type="component" value="Unassembled WGS sequence"/>
</dbReference>
<dbReference type="RefSeq" id="WP_089816818.1">
    <property type="nucleotide sequence ID" value="NZ_FOZK01000002.1"/>
</dbReference>
<sequence length="68" mass="7415">MRIVTPLDRLLQLGGDGVTMLFWLLAVAGALAFVLTDLPEALSMGMAGTGTTMYWLRFRNITVAELLT</sequence>